<reference evidence="6" key="1">
    <citation type="submission" date="2018-05" db="EMBL/GenBank/DDBJ databases">
        <authorList>
            <person name="Lanie J.A."/>
            <person name="Ng W.-L."/>
            <person name="Kazmierczak K.M."/>
            <person name="Andrzejewski T.M."/>
            <person name="Davidsen T.M."/>
            <person name="Wayne K.J."/>
            <person name="Tettelin H."/>
            <person name="Glass J.I."/>
            <person name="Rusch D."/>
            <person name="Podicherti R."/>
            <person name="Tsui H.-C.T."/>
            <person name="Winkler M.E."/>
        </authorList>
    </citation>
    <scope>NUCLEOTIDE SEQUENCE</scope>
</reference>
<dbReference type="Pfam" id="PF00781">
    <property type="entry name" value="DAGK_cat"/>
    <property type="match status" value="1"/>
</dbReference>
<dbReference type="Gene3D" id="3.40.50.10330">
    <property type="entry name" value="Probable inorganic polyphosphate/atp-NAD kinase, domain 1"/>
    <property type="match status" value="1"/>
</dbReference>
<dbReference type="Pfam" id="PF19279">
    <property type="entry name" value="YegS_C"/>
    <property type="match status" value="1"/>
</dbReference>
<evidence type="ECO:0000256" key="1">
    <source>
        <dbReference type="ARBA" id="ARBA00022679"/>
    </source>
</evidence>
<proteinExistence type="predicted"/>
<sequence>MDDDGPMSQVALLVNPAARQGRAASQVDRVLARLREHGVEPLVLDSSSAEVAQAAAHHAVAAGVERMVAFGGDGIAHLATGAVAGTSTVLGIVAGGTGNDAAEALGLAGGSLEDRVDRSLKAPTAVDVITKVGDDGSLSRPSHAVTSCVAGFPAAVNVRAEAMRVPRGPSRYTVATLLGIPTMRPGLFRLVLDGEEREERAAVLVVANTGLFGGGMRICPDAVPDDGLLDVCLVGDVGRLDLLRSFGKVRTGAHLDHPDVSVHQAAEVRMEAVDADPLVRADGEPFGSMPCTLAARPGALWVAGATTRPPGRV</sequence>
<dbReference type="SUPFAM" id="SSF111331">
    <property type="entry name" value="NAD kinase/diacylglycerol kinase-like"/>
    <property type="match status" value="1"/>
</dbReference>
<dbReference type="InterPro" id="IPR017438">
    <property type="entry name" value="ATP-NAD_kinase_N"/>
</dbReference>
<accession>A0A381R717</accession>
<dbReference type="AlphaFoldDB" id="A0A381R717"/>
<keyword evidence="4" id="KW-0067">ATP-binding</keyword>
<protein>
    <recommendedName>
        <fullName evidence="5">DAGKc domain-containing protein</fullName>
    </recommendedName>
</protein>
<dbReference type="EMBL" id="UINC01001729">
    <property type="protein sequence ID" value="SUZ87546.1"/>
    <property type="molecule type" value="Genomic_DNA"/>
</dbReference>
<evidence type="ECO:0000256" key="3">
    <source>
        <dbReference type="ARBA" id="ARBA00022777"/>
    </source>
</evidence>
<evidence type="ECO:0000256" key="4">
    <source>
        <dbReference type="ARBA" id="ARBA00022840"/>
    </source>
</evidence>
<keyword evidence="3" id="KW-0418">Kinase</keyword>
<dbReference type="GO" id="GO:0004143">
    <property type="term" value="F:ATP-dependent diacylglycerol kinase activity"/>
    <property type="evidence" value="ECO:0007669"/>
    <property type="project" value="TreeGrafter"/>
</dbReference>
<dbReference type="InterPro" id="IPR045540">
    <property type="entry name" value="YegS/DAGK_C"/>
</dbReference>
<evidence type="ECO:0000256" key="2">
    <source>
        <dbReference type="ARBA" id="ARBA00022741"/>
    </source>
</evidence>
<dbReference type="InterPro" id="IPR050187">
    <property type="entry name" value="Lipid_Phosphate_FormReg"/>
</dbReference>
<dbReference type="InterPro" id="IPR001206">
    <property type="entry name" value="Diacylglycerol_kinase_cat_dom"/>
</dbReference>
<name>A0A381R717_9ZZZZ</name>
<dbReference type="PANTHER" id="PTHR12358">
    <property type="entry name" value="SPHINGOSINE KINASE"/>
    <property type="match status" value="1"/>
</dbReference>
<keyword evidence="1" id="KW-0808">Transferase</keyword>
<keyword evidence="2" id="KW-0547">Nucleotide-binding</keyword>
<dbReference type="PANTHER" id="PTHR12358:SF106">
    <property type="entry name" value="LIPID KINASE YEGS"/>
    <property type="match status" value="1"/>
</dbReference>
<dbReference type="GO" id="GO:0005886">
    <property type="term" value="C:plasma membrane"/>
    <property type="evidence" value="ECO:0007669"/>
    <property type="project" value="TreeGrafter"/>
</dbReference>
<dbReference type="Gene3D" id="2.60.200.40">
    <property type="match status" value="1"/>
</dbReference>
<gene>
    <name evidence="6" type="ORF">METZ01_LOCUS40400</name>
</gene>
<organism evidence="6">
    <name type="scientific">marine metagenome</name>
    <dbReference type="NCBI Taxonomy" id="408172"/>
    <lineage>
        <taxon>unclassified sequences</taxon>
        <taxon>metagenomes</taxon>
        <taxon>ecological metagenomes</taxon>
    </lineage>
</organism>
<dbReference type="GO" id="GO:0005524">
    <property type="term" value="F:ATP binding"/>
    <property type="evidence" value="ECO:0007669"/>
    <property type="project" value="UniProtKB-KW"/>
</dbReference>
<feature type="domain" description="DAGKc" evidence="5">
    <location>
        <begin position="5"/>
        <end position="135"/>
    </location>
</feature>
<evidence type="ECO:0000313" key="6">
    <source>
        <dbReference type="EMBL" id="SUZ87546.1"/>
    </source>
</evidence>
<dbReference type="PROSITE" id="PS50146">
    <property type="entry name" value="DAGK"/>
    <property type="match status" value="1"/>
</dbReference>
<evidence type="ECO:0000259" key="5">
    <source>
        <dbReference type="PROSITE" id="PS50146"/>
    </source>
</evidence>
<dbReference type="InterPro" id="IPR016064">
    <property type="entry name" value="NAD/diacylglycerol_kinase_sf"/>
</dbReference>